<evidence type="ECO:0000259" key="2">
    <source>
        <dbReference type="Pfam" id="PF12937"/>
    </source>
</evidence>
<dbReference type="EMBL" id="PYDT01000005">
    <property type="protein sequence ID" value="THU60430.1"/>
    <property type="molecule type" value="Genomic_DNA"/>
</dbReference>
<name>A0A4S8JF30_MUSBA</name>
<dbReference type="InterPro" id="IPR001810">
    <property type="entry name" value="F-box_dom"/>
</dbReference>
<feature type="region of interest" description="Disordered" evidence="1">
    <location>
        <begin position="277"/>
        <end position="303"/>
    </location>
</feature>
<protein>
    <recommendedName>
        <fullName evidence="2">F-box domain-containing protein</fullName>
    </recommendedName>
</protein>
<accession>A0A4S8JF30</accession>
<sequence>MEGRRRWEDMEVDCLAHIFRKLSLEDLTLSVPFVCKAWLRAAMDPLCWRSLNLRDLDFMPWSNFTRTFTAQYALRRFSFSGFLKLAVARSHGGAVELKFPLPFGASFRDLVYASHECPRLKTLALPNLLLADEPQIPELVGRWKELETLEMESKPSSFLEMVGQISINCGSFSGLRMWGSIKKEDVSAIVDCLPRIKHLSLSKSYLPNEQLVEIINGCRELETLRVNSCIGFEVDEEIVRRASGIKTFEHEGCKLFDESDCDMDECDPLYVHEEMAPSARSGASSSRGAASASRGGVPVRVSRDASFPSAARGGVRASRRGAGVWDVPHPPGPAGNINRAVPLNLCLPFPLPPPTKPSAPLPFGKTSGDHCRVIRHILGPRHVIVIIHQDKIRTKALFDSRTEALSDTC</sequence>
<dbReference type="Gene3D" id="3.80.10.10">
    <property type="entry name" value="Ribonuclease Inhibitor"/>
    <property type="match status" value="1"/>
</dbReference>
<feature type="domain" description="F-box" evidence="2">
    <location>
        <begin position="13"/>
        <end position="54"/>
    </location>
</feature>
<evidence type="ECO:0000256" key="1">
    <source>
        <dbReference type="SAM" id="MobiDB-lite"/>
    </source>
</evidence>
<comment type="caution">
    <text evidence="3">The sequence shown here is derived from an EMBL/GenBank/DDBJ whole genome shotgun (WGS) entry which is preliminary data.</text>
</comment>
<reference evidence="3 4" key="1">
    <citation type="journal article" date="2019" name="Nat. Plants">
        <title>Genome sequencing of Musa balbisiana reveals subgenome evolution and function divergence in polyploid bananas.</title>
        <authorList>
            <person name="Yao X."/>
        </authorList>
    </citation>
    <scope>NUCLEOTIDE SEQUENCE [LARGE SCALE GENOMIC DNA]</scope>
    <source>
        <strain evidence="4">cv. DH-PKW</strain>
        <tissue evidence="3">Leaves</tissue>
    </source>
</reference>
<dbReference type="Proteomes" id="UP000317650">
    <property type="component" value="Chromosome 7"/>
</dbReference>
<dbReference type="InterPro" id="IPR032675">
    <property type="entry name" value="LRR_dom_sf"/>
</dbReference>
<dbReference type="PANTHER" id="PTHR38926">
    <property type="entry name" value="F-BOX DOMAIN CONTAINING PROTEIN, EXPRESSED"/>
    <property type="match status" value="1"/>
</dbReference>
<proteinExistence type="predicted"/>
<dbReference type="STRING" id="52838.A0A4S8JF30"/>
<dbReference type="AlphaFoldDB" id="A0A4S8JF30"/>
<dbReference type="Pfam" id="PF12937">
    <property type="entry name" value="F-box-like"/>
    <property type="match status" value="1"/>
</dbReference>
<gene>
    <name evidence="3" type="ORF">C4D60_Mb07t12620</name>
</gene>
<evidence type="ECO:0000313" key="3">
    <source>
        <dbReference type="EMBL" id="THU60430.1"/>
    </source>
</evidence>
<keyword evidence="4" id="KW-1185">Reference proteome</keyword>
<feature type="compositionally biased region" description="Low complexity" evidence="1">
    <location>
        <begin position="278"/>
        <end position="296"/>
    </location>
</feature>
<organism evidence="3 4">
    <name type="scientific">Musa balbisiana</name>
    <name type="common">Banana</name>
    <dbReference type="NCBI Taxonomy" id="52838"/>
    <lineage>
        <taxon>Eukaryota</taxon>
        <taxon>Viridiplantae</taxon>
        <taxon>Streptophyta</taxon>
        <taxon>Embryophyta</taxon>
        <taxon>Tracheophyta</taxon>
        <taxon>Spermatophyta</taxon>
        <taxon>Magnoliopsida</taxon>
        <taxon>Liliopsida</taxon>
        <taxon>Zingiberales</taxon>
        <taxon>Musaceae</taxon>
        <taxon>Musa</taxon>
    </lineage>
</organism>
<evidence type="ECO:0000313" key="4">
    <source>
        <dbReference type="Proteomes" id="UP000317650"/>
    </source>
</evidence>
<dbReference type="PANTHER" id="PTHR38926:SF5">
    <property type="entry name" value="F-BOX AND LEUCINE-RICH REPEAT PROTEIN 6"/>
    <property type="match status" value="1"/>
</dbReference>
<dbReference type="SUPFAM" id="SSF52047">
    <property type="entry name" value="RNI-like"/>
    <property type="match status" value="1"/>
</dbReference>